<protein>
    <recommendedName>
        <fullName evidence="4">Outer-membrane lipoprotein LolB</fullName>
    </recommendedName>
</protein>
<evidence type="ECO:0000256" key="12">
    <source>
        <dbReference type="ARBA" id="ARBA00023288"/>
    </source>
</evidence>
<dbReference type="PROSITE" id="PS51257">
    <property type="entry name" value="PROKAR_LIPOPROTEIN"/>
    <property type="match status" value="1"/>
</dbReference>
<comment type="similarity">
    <text evidence="2">Belongs to the LolB family.</text>
</comment>
<dbReference type="Proteomes" id="UP000543030">
    <property type="component" value="Unassembled WGS sequence"/>
</dbReference>
<keyword evidence="6 13" id="KW-0732">Signal</keyword>
<comment type="caution">
    <text evidence="14">The sequence shown here is derived from an EMBL/GenBank/DDBJ whole genome shotgun (WGS) entry which is preliminary data.</text>
</comment>
<keyword evidence="11" id="KW-0998">Cell outer membrane</keyword>
<name>A0A840RI41_9NEIS</name>
<sequence>MMRGFKGLWCLLAVLWLAACATPPAAPTRAGELVATGRVALRVPNDSQIANFTWRDDGQQAALDLGTPLGQTVARLTFDANSAHLMDSSGKETSAGSPEELLQARTGWQLPVQGMRWWLRGKADPATPAQVTPTSDGVHISQNGWEIDATDLRDAGREGKLPWRIHASQNGLDLKIVVSDWQWLP</sequence>
<evidence type="ECO:0000256" key="8">
    <source>
        <dbReference type="ARBA" id="ARBA00023136"/>
    </source>
</evidence>
<dbReference type="GO" id="GO:0009279">
    <property type="term" value="C:cell outer membrane"/>
    <property type="evidence" value="ECO:0007669"/>
    <property type="project" value="UniProtKB-SubCell"/>
</dbReference>
<feature type="signal peptide" evidence="13">
    <location>
        <begin position="1"/>
        <end position="25"/>
    </location>
</feature>
<keyword evidence="12 14" id="KW-0449">Lipoprotein</keyword>
<evidence type="ECO:0000256" key="1">
    <source>
        <dbReference type="ARBA" id="ARBA00004459"/>
    </source>
</evidence>
<keyword evidence="5" id="KW-0813">Transport</keyword>
<accession>A0A840RI41</accession>
<evidence type="ECO:0000313" key="14">
    <source>
        <dbReference type="EMBL" id="MBB5192110.1"/>
    </source>
</evidence>
<evidence type="ECO:0000313" key="15">
    <source>
        <dbReference type="Proteomes" id="UP000543030"/>
    </source>
</evidence>
<evidence type="ECO:0000256" key="3">
    <source>
        <dbReference type="ARBA" id="ARBA00011245"/>
    </source>
</evidence>
<dbReference type="GO" id="GO:0015031">
    <property type="term" value="P:protein transport"/>
    <property type="evidence" value="ECO:0007669"/>
    <property type="project" value="UniProtKB-KW"/>
</dbReference>
<keyword evidence="15" id="KW-1185">Reference proteome</keyword>
<evidence type="ECO:0000256" key="5">
    <source>
        <dbReference type="ARBA" id="ARBA00022448"/>
    </source>
</evidence>
<evidence type="ECO:0000256" key="6">
    <source>
        <dbReference type="ARBA" id="ARBA00022729"/>
    </source>
</evidence>
<proteinExistence type="inferred from homology"/>
<feature type="chain" id="PRO_5032937316" description="Outer-membrane lipoprotein LolB" evidence="13">
    <location>
        <begin position="26"/>
        <end position="185"/>
    </location>
</feature>
<evidence type="ECO:0000256" key="11">
    <source>
        <dbReference type="ARBA" id="ARBA00023237"/>
    </source>
</evidence>
<dbReference type="EMBL" id="JACHHN010000005">
    <property type="protein sequence ID" value="MBB5192110.1"/>
    <property type="molecule type" value="Genomic_DNA"/>
</dbReference>
<evidence type="ECO:0000256" key="7">
    <source>
        <dbReference type="ARBA" id="ARBA00022927"/>
    </source>
</evidence>
<dbReference type="InterPro" id="IPR004565">
    <property type="entry name" value="OM_lipoprot_LolB"/>
</dbReference>
<dbReference type="NCBIfam" id="TIGR00548">
    <property type="entry name" value="lolB"/>
    <property type="match status" value="1"/>
</dbReference>
<evidence type="ECO:0000256" key="9">
    <source>
        <dbReference type="ARBA" id="ARBA00023139"/>
    </source>
</evidence>
<organism evidence="14 15">
    <name type="scientific">Silvimonas terrae</name>
    <dbReference type="NCBI Taxonomy" id="300266"/>
    <lineage>
        <taxon>Bacteria</taxon>
        <taxon>Pseudomonadati</taxon>
        <taxon>Pseudomonadota</taxon>
        <taxon>Betaproteobacteria</taxon>
        <taxon>Neisseriales</taxon>
        <taxon>Chitinibacteraceae</taxon>
        <taxon>Silvimonas</taxon>
    </lineage>
</organism>
<comment type="subunit">
    <text evidence="3">Monomer.</text>
</comment>
<keyword evidence="10" id="KW-0143">Chaperone</keyword>
<evidence type="ECO:0000256" key="10">
    <source>
        <dbReference type="ARBA" id="ARBA00023186"/>
    </source>
</evidence>
<dbReference type="Pfam" id="PF03550">
    <property type="entry name" value="LolB"/>
    <property type="match status" value="1"/>
</dbReference>
<dbReference type="CDD" id="cd16326">
    <property type="entry name" value="LolB"/>
    <property type="match status" value="1"/>
</dbReference>
<gene>
    <name evidence="14" type="ORF">HNQ50_002847</name>
</gene>
<reference evidence="14 15" key="1">
    <citation type="submission" date="2020-08" db="EMBL/GenBank/DDBJ databases">
        <title>Genomic Encyclopedia of Type Strains, Phase IV (KMG-IV): sequencing the most valuable type-strain genomes for metagenomic binning, comparative biology and taxonomic classification.</title>
        <authorList>
            <person name="Goeker M."/>
        </authorList>
    </citation>
    <scope>NUCLEOTIDE SEQUENCE [LARGE SCALE GENOMIC DNA]</scope>
    <source>
        <strain evidence="14 15">DSM 18233</strain>
    </source>
</reference>
<dbReference type="Gene3D" id="2.50.20.10">
    <property type="entry name" value="Lipoprotein localisation LolA/LolB/LppX"/>
    <property type="match status" value="1"/>
</dbReference>
<evidence type="ECO:0000256" key="4">
    <source>
        <dbReference type="ARBA" id="ARBA00016202"/>
    </source>
</evidence>
<keyword evidence="8" id="KW-0472">Membrane</keyword>
<dbReference type="InterPro" id="IPR029046">
    <property type="entry name" value="LolA/LolB/LppX"/>
</dbReference>
<evidence type="ECO:0000256" key="13">
    <source>
        <dbReference type="SAM" id="SignalP"/>
    </source>
</evidence>
<keyword evidence="7" id="KW-0653">Protein transport</keyword>
<dbReference type="SUPFAM" id="SSF89392">
    <property type="entry name" value="Prokaryotic lipoproteins and lipoprotein localization factors"/>
    <property type="match status" value="1"/>
</dbReference>
<comment type="subcellular location">
    <subcellularLocation>
        <location evidence="1">Cell outer membrane</location>
        <topology evidence="1">Lipid-anchor</topology>
    </subcellularLocation>
</comment>
<evidence type="ECO:0000256" key="2">
    <source>
        <dbReference type="ARBA" id="ARBA00009696"/>
    </source>
</evidence>
<keyword evidence="9" id="KW-0564">Palmitate</keyword>
<dbReference type="AlphaFoldDB" id="A0A840RI41"/>